<accession>A0ABS8M8D9</accession>
<proteinExistence type="predicted"/>
<protein>
    <submittedName>
        <fullName evidence="4">Glycosyltransferase family 4 protein</fullName>
    </submittedName>
</protein>
<evidence type="ECO:0000259" key="3">
    <source>
        <dbReference type="Pfam" id="PF13439"/>
    </source>
</evidence>
<sequence>MEVFLDNIIFSLQKSGGVSVVWEQHLKRILVDQDFQCNVLEYDSANSNFFRQQISINSDLIDLKTSRLLFLNRYLNINSKEKGRHIFHSSYYRTENNKNAINVTTVHDFTYEHFVKGISQKIHSWQKNNAINNSEGIICVSNSTKRDLLNYLPHIKENKIKVIYNGVDNSFHLLKEDVFFDKKHNFEDFSYALYIGDRRAKYKNFYMAVDACALANIPLLIVGGGELSTEELFNLQKKLGDGNFFALLGVKVDDLNYYYNKAFCLLYPSLYEGFGIPVVEAQRTGCPVIASDSSSIPEIIGNQYLAIKDPTPQKIAKRIQELVLNSNLRKEAIELGLEKASTFSWENSYNQTSEFYKELYKS</sequence>
<evidence type="ECO:0000256" key="1">
    <source>
        <dbReference type="ARBA" id="ARBA00022679"/>
    </source>
</evidence>
<dbReference type="Pfam" id="PF13439">
    <property type="entry name" value="Glyco_transf_4"/>
    <property type="match status" value="1"/>
</dbReference>
<dbReference type="Gene3D" id="3.40.50.2000">
    <property type="entry name" value="Glycogen Phosphorylase B"/>
    <property type="match status" value="2"/>
</dbReference>
<comment type="caution">
    <text evidence="4">The sequence shown here is derived from an EMBL/GenBank/DDBJ whole genome shotgun (WGS) entry which is preliminary data.</text>
</comment>
<keyword evidence="1" id="KW-0808">Transferase</keyword>
<gene>
    <name evidence="4" type="ORF">LNP81_01890</name>
</gene>
<dbReference type="Pfam" id="PF00534">
    <property type="entry name" value="Glycos_transf_1"/>
    <property type="match status" value="1"/>
</dbReference>
<evidence type="ECO:0000313" key="4">
    <source>
        <dbReference type="EMBL" id="MCC9061739.1"/>
    </source>
</evidence>
<keyword evidence="5" id="KW-1185">Reference proteome</keyword>
<dbReference type="CDD" id="cd03809">
    <property type="entry name" value="GT4_MtfB-like"/>
    <property type="match status" value="1"/>
</dbReference>
<reference evidence="4" key="1">
    <citation type="submission" date="2021-11" db="EMBL/GenBank/DDBJ databases">
        <title>Description of novel Flavobacterium species.</title>
        <authorList>
            <person name="Saticioglu I.B."/>
            <person name="Ay H."/>
            <person name="Altun S."/>
            <person name="Duman M."/>
        </authorList>
    </citation>
    <scope>NUCLEOTIDE SEQUENCE</scope>
    <source>
        <strain evidence="4">F-30</strain>
    </source>
</reference>
<organism evidence="4 5">
    <name type="scientific">Flavobacterium piscisymbiosum</name>
    <dbReference type="NCBI Taxonomy" id="2893753"/>
    <lineage>
        <taxon>Bacteria</taxon>
        <taxon>Pseudomonadati</taxon>
        <taxon>Bacteroidota</taxon>
        <taxon>Flavobacteriia</taxon>
        <taxon>Flavobacteriales</taxon>
        <taxon>Flavobacteriaceae</taxon>
        <taxon>Flavobacterium</taxon>
    </lineage>
</organism>
<dbReference type="RefSeq" id="WP_230033044.1">
    <property type="nucleotide sequence ID" value="NZ_JAJJMM010000001.1"/>
</dbReference>
<dbReference type="InterPro" id="IPR028098">
    <property type="entry name" value="Glyco_trans_4-like_N"/>
</dbReference>
<dbReference type="PANTHER" id="PTHR46401">
    <property type="entry name" value="GLYCOSYLTRANSFERASE WBBK-RELATED"/>
    <property type="match status" value="1"/>
</dbReference>
<dbReference type="SUPFAM" id="SSF53756">
    <property type="entry name" value="UDP-Glycosyltransferase/glycogen phosphorylase"/>
    <property type="match status" value="1"/>
</dbReference>
<name>A0ABS8M8D9_9FLAO</name>
<feature type="domain" description="Glycosyl transferase family 1" evidence="2">
    <location>
        <begin position="182"/>
        <end position="334"/>
    </location>
</feature>
<dbReference type="Proteomes" id="UP001430679">
    <property type="component" value="Unassembled WGS sequence"/>
</dbReference>
<dbReference type="InterPro" id="IPR001296">
    <property type="entry name" value="Glyco_trans_1"/>
</dbReference>
<dbReference type="EMBL" id="JAJJMM010000001">
    <property type="protein sequence ID" value="MCC9061739.1"/>
    <property type="molecule type" value="Genomic_DNA"/>
</dbReference>
<feature type="domain" description="Glycosyltransferase subfamily 4-like N-terminal" evidence="3">
    <location>
        <begin position="83"/>
        <end position="169"/>
    </location>
</feature>
<evidence type="ECO:0000313" key="5">
    <source>
        <dbReference type="Proteomes" id="UP001430679"/>
    </source>
</evidence>
<dbReference type="PANTHER" id="PTHR46401:SF2">
    <property type="entry name" value="GLYCOSYLTRANSFERASE WBBK-RELATED"/>
    <property type="match status" value="1"/>
</dbReference>
<evidence type="ECO:0000259" key="2">
    <source>
        <dbReference type="Pfam" id="PF00534"/>
    </source>
</evidence>